<evidence type="ECO:0000256" key="1">
    <source>
        <dbReference type="SAM" id="MobiDB-lite"/>
    </source>
</evidence>
<dbReference type="EMBL" id="JARPXL010000015">
    <property type="protein sequence ID" value="MDT2545530.1"/>
    <property type="molecule type" value="Genomic_DNA"/>
</dbReference>
<evidence type="ECO:0000256" key="2">
    <source>
        <dbReference type="SAM" id="SignalP"/>
    </source>
</evidence>
<protein>
    <recommendedName>
        <fullName evidence="5">Lipoprotein</fullName>
    </recommendedName>
</protein>
<gene>
    <name evidence="3" type="ORF">P7D69_14355</name>
</gene>
<name>A0AAW8T8M4_9ENTE</name>
<dbReference type="Proteomes" id="UP001254770">
    <property type="component" value="Unassembled WGS sequence"/>
</dbReference>
<sequence>MKRIVTILSLSMLCLGLVGCGTNSTKESKTEDSEKIESSVSKSSSRDSTEATSEETIQSETTESVDQANDTEFKELLSGIEYNKEYLTEDQVAELKENYKSTLDENQYKELVEMLEEIHDGDT</sequence>
<feature type="compositionally biased region" description="Low complexity" evidence="1">
    <location>
        <begin position="50"/>
        <end position="64"/>
    </location>
</feature>
<feature type="compositionally biased region" description="Basic and acidic residues" evidence="1">
    <location>
        <begin position="26"/>
        <end position="37"/>
    </location>
</feature>
<feature type="region of interest" description="Disordered" evidence="1">
    <location>
        <begin position="21"/>
        <end position="69"/>
    </location>
</feature>
<organism evidence="3 4">
    <name type="scientific">Enterococcus raffinosus</name>
    <dbReference type="NCBI Taxonomy" id="71452"/>
    <lineage>
        <taxon>Bacteria</taxon>
        <taxon>Bacillati</taxon>
        <taxon>Bacillota</taxon>
        <taxon>Bacilli</taxon>
        <taxon>Lactobacillales</taxon>
        <taxon>Enterococcaceae</taxon>
        <taxon>Enterococcus</taxon>
    </lineage>
</organism>
<comment type="caution">
    <text evidence="3">The sequence shown here is derived from an EMBL/GenBank/DDBJ whole genome shotgun (WGS) entry which is preliminary data.</text>
</comment>
<keyword evidence="2" id="KW-0732">Signal</keyword>
<reference evidence="3" key="1">
    <citation type="submission" date="2023-03" db="EMBL/GenBank/DDBJ databases">
        <authorList>
            <person name="Shen W."/>
            <person name="Cai J."/>
        </authorList>
    </citation>
    <scope>NUCLEOTIDE SEQUENCE</scope>
    <source>
        <strain evidence="3">Y15</strain>
    </source>
</reference>
<proteinExistence type="predicted"/>
<evidence type="ECO:0008006" key="5">
    <source>
        <dbReference type="Google" id="ProtNLM"/>
    </source>
</evidence>
<dbReference type="AlphaFoldDB" id="A0AAW8T8M4"/>
<dbReference type="RefSeq" id="WP_311816441.1">
    <property type="nucleotide sequence ID" value="NZ_JARPXG010000002.1"/>
</dbReference>
<dbReference type="PROSITE" id="PS51257">
    <property type="entry name" value="PROKAR_LIPOPROTEIN"/>
    <property type="match status" value="1"/>
</dbReference>
<evidence type="ECO:0000313" key="3">
    <source>
        <dbReference type="EMBL" id="MDT2545530.1"/>
    </source>
</evidence>
<evidence type="ECO:0000313" key="4">
    <source>
        <dbReference type="Proteomes" id="UP001254770"/>
    </source>
</evidence>
<feature type="signal peptide" evidence="2">
    <location>
        <begin position="1"/>
        <end position="20"/>
    </location>
</feature>
<feature type="chain" id="PRO_5043925461" description="Lipoprotein" evidence="2">
    <location>
        <begin position="21"/>
        <end position="123"/>
    </location>
</feature>
<accession>A0AAW8T8M4</accession>